<feature type="domain" description="TonB C-terminal" evidence="12">
    <location>
        <begin position="304"/>
        <end position="396"/>
    </location>
</feature>
<dbReference type="Pfam" id="PF16036">
    <property type="entry name" value="Chalcone_3"/>
    <property type="match status" value="1"/>
</dbReference>
<dbReference type="InterPro" id="IPR003538">
    <property type="entry name" value="TonB"/>
</dbReference>
<evidence type="ECO:0000256" key="1">
    <source>
        <dbReference type="ARBA" id="ARBA00004383"/>
    </source>
</evidence>
<feature type="region of interest" description="Disordered" evidence="11">
    <location>
        <begin position="246"/>
        <end position="268"/>
    </location>
</feature>
<dbReference type="RefSeq" id="WP_232594490.1">
    <property type="nucleotide sequence ID" value="NZ_BSPD01000027.1"/>
</dbReference>
<dbReference type="GO" id="GO:0030288">
    <property type="term" value="C:outer membrane-bounded periplasmic space"/>
    <property type="evidence" value="ECO:0007669"/>
    <property type="project" value="InterPro"/>
</dbReference>
<evidence type="ECO:0000256" key="6">
    <source>
        <dbReference type="ARBA" id="ARBA00022692"/>
    </source>
</evidence>
<dbReference type="GO" id="GO:0098797">
    <property type="term" value="C:plasma membrane protein complex"/>
    <property type="evidence" value="ECO:0007669"/>
    <property type="project" value="TreeGrafter"/>
</dbReference>
<keyword evidence="3 10" id="KW-0813">Transport</keyword>
<dbReference type="EMBL" id="BSPD01000027">
    <property type="protein sequence ID" value="GLS25246.1"/>
    <property type="molecule type" value="Genomic_DNA"/>
</dbReference>
<dbReference type="GO" id="GO:0016872">
    <property type="term" value="F:intramolecular lyase activity"/>
    <property type="evidence" value="ECO:0007669"/>
    <property type="project" value="InterPro"/>
</dbReference>
<dbReference type="GO" id="GO:0031992">
    <property type="term" value="F:energy transducer activity"/>
    <property type="evidence" value="ECO:0007669"/>
    <property type="project" value="InterPro"/>
</dbReference>
<evidence type="ECO:0000256" key="10">
    <source>
        <dbReference type="RuleBase" id="RU362123"/>
    </source>
</evidence>
<evidence type="ECO:0000256" key="4">
    <source>
        <dbReference type="ARBA" id="ARBA00022475"/>
    </source>
</evidence>
<evidence type="ECO:0000256" key="9">
    <source>
        <dbReference type="ARBA" id="ARBA00023136"/>
    </source>
</evidence>
<dbReference type="Proteomes" id="UP001156870">
    <property type="component" value="Unassembled WGS sequence"/>
</dbReference>
<evidence type="ECO:0000256" key="5">
    <source>
        <dbReference type="ARBA" id="ARBA00022519"/>
    </source>
</evidence>
<dbReference type="InterPro" id="IPR037682">
    <property type="entry name" value="TonB_C"/>
</dbReference>
<dbReference type="InterPro" id="IPR036298">
    <property type="entry name" value="Chalcone_isomerase_sf"/>
</dbReference>
<dbReference type="Pfam" id="PF03544">
    <property type="entry name" value="TonB_C"/>
    <property type="match status" value="1"/>
</dbReference>
<evidence type="ECO:0000313" key="14">
    <source>
        <dbReference type="Proteomes" id="UP001156870"/>
    </source>
</evidence>
<evidence type="ECO:0000256" key="7">
    <source>
        <dbReference type="ARBA" id="ARBA00022927"/>
    </source>
</evidence>
<feature type="region of interest" description="Disordered" evidence="11">
    <location>
        <begin position="203"/>
        <end position="225"/>
    </location>
</feature>
<dbReference type="PRINTS" id="PR01374">
    <property type="entry name" value="TONBPROTEIN"/>
</dbReference>
<comment type="similarity">
    <text evidence="2 10">Belongs to the TonB family.</text>
</comment>
<dbReference type="NCBIfam" id="TIGR01352">
    <property type="entry name" value="tonB_Cterm"/>
    <property type="match status" value="1"/>
</dbReference>
<dbReference type="InterPro" id="IPR016087">
    <property type="entry name" value="Chalcone_isomerase"/>
</dbReference>
<keyword evidence="10" id="KW-0735">Signal-anchor</keyword>
<accession>A0AA37T491</accession>
<evidence type="ECO:0000256" key="3">
    <source>
        <dbReference type="ARBA" id="ARBA00022448"/>
    </source>
</evidence>
<dbReference type="AlphaFoldDB" id="A0AA37T491"/>
<keyword evidence="9" id="KW-0472">Membrane</keyword>
<comment type="caution">
    <text evidence="13">The sequence shown here is derived from an EMBL/GenBank/DDBJ whole genome shotgun (WGS) entry which is preliminary data.</text>
</comment>
<evidence type="ECO:0000256" key="11">
    <source>
        <dbReference type="SAM" id="MobiDB-lite"/>
    </source>
</evidence>
<dbReference type="GO" id="GO:0015891">
    <property type="term" value="P:siderophore transport"/>
    <property type="evidence" value="ECO:0007669"/>
    <property type="project" value="InterPro"/>
</dbReference>
<keyword evidence="7 10" id="KW-0653">Protein transport</keyword>
<comment type="function">
    <text evidence="10">Interacts with outer membrane receptor proteins that carry out high-affinity binding and energy dependent uptake into the periplasmic space of specific substrates. It could act to transduce energy from the cytoplasmic membrane to specific energy-requiring processes in the outer membrane, resulting in the release into the periplasm of ligands bound by these outer membrane proteins.</text>
</comment>
<gene>
    <name evidence="13" type="ORF">GCM10007877_09600</name>
</gene>
<evidence type="ECO:0000256" key="2">
    <source>
        <dbReference type="ARBA" id="ARBA00006555"/>
    </source>
</evidence>
<dbReference type="Gene3D" id="3.30.1150.10">
    <property type="match status" value="1"/>
</dbReference>
<sequence>MPIKSHKKPPFYRSFYHWLLFVFIFLSHTATGEPFLNGLSVHQQLGKDHFIAAVYAEYLTNSPDELFQTNQHRRMELRVLRKLTPRRFARMWVEGVSINNSASQLTAEAENMVTFNNLFIKSLLPGDQVVIDAPINAPITISLNGITLGNVESTGLFNILLRTWVGSVPLSTTFKENLLKAGSTNGDVLQRFRSIEPSSARTADINSWLSPNEEEADKEASEKPAQIASANVEPVSVPTPVAVAPPKVAQTPVKPKAKPAPKPKPKPKQVIALVTEDELEEDFLEDGDEEFEALTVESLLSRQLYQSKLLKWAYKYLKYPRRAMSKEEEGSVQVQIIIDRGGNILTAKNISESQYRSLNKEALRAVKAANPFPPMPKEMQGERYDFTLPIVFRLPD</sequence>
<keyword evidence="4 10" id="KW-1003">Cell membrane</keyword>
<dbReference type="PANTHER" id="PTHR33446:SF2">
    <property type="entry name" value="PROTEIN TONB"/>
    <property type="match status" value="1"/>
</dbReference>
<evidence type="ECO:0000259" key="12">
    <source>
        <dbReference type="PROSITE" id="PS52015"/>
    </source>
</evidence>
<evidence type="ECO:0000313" key="13">
    <source>
        <dbReference type="EMBL" id="GLS25246.1"/>
    </source>
</evidence>
<feature type="compositionally biased region" description="Basic residues" evidence="11">
    <location>
        <begin position="255"/>
        <end position="267"/>
    </location>
</feature>
<organism evidence="13 14">
    <name type="scientific">Marinibactrum halimedae</name>
    <dbReference type="NCBI Taxonomy" id="1444977"/>
    <lineage>
        <taxon>Bacteria</taxon>
        <taxon>Pseudomonadati</taxon>
        <taxon>Pseudomonadota</taxon>
        <taxon>Gammaproteobacteria</taxon>
        <taxon>Cellvibrionales</taxon>
        <taxon>Cellvibrionaceae</taxon>
        <taxon>Marinibactrum</taxon>
    </lineage>
</organism>
<keyword evidence="14" id="KW-1185">Reference proteome</keyword>
<keyword evidence="6" id="KW-0812">Transmembrane</keyword>
<dbReference type="PROSITE" id="PS52015">
    <property type="entry name" value="TONB_CTD"/>
    <property type="match status" value="1"/>
</dbReference>
<dbReference type="GO" id="GO:0055085">
    <property type="term" value="P:transmembrane transport"/>
    <property type="evidence" value="ECO:0007669"/>
    <property type="project" value="InterPro"/>
</dbReference>
<name>A0AA37T491_9GAMM</name>
<comment type="subcellular location">
    <subcellularLocation>
        <location evidence="1 10">Cell inner membrane</location>
        <topology evidence="1 10">Single-pass membrane protein</topology>
        <orientation evidence="1 10">Periplasmic side</orientation>
    </subcellularLocation>
</comment>
<dbReference type="GO" id="GO:0015031">
    <property type="term" value="P:protein transport"/>
    <property type="evidence" value="ECO:0007669"/>
    <property type="project" value="UniProtKB-UniRule"/>
</dbReference>
<dbReference type="InterPro" id="IPR006260">
    <property type="entry name" value="TonB/TolA_C"/>
</dbReference>
<keyword evidence="5 10" id="KW-0997">Cell inner membrane</keyword>
<dbReference type="InterPro" id="IPR051045">
    <property type="entry name" value="TonB-dependent_transducer"/>
</dbReference>
<dbReference type="SUPFAM" id="SSF54626">
    <property type="entry name" value="Chalcone isomerase"/>
    <property type="match status" value="1"/>
</dbReference>
<dbReference type="PANTHER" id="PTHR33446">
    <property type="entry name" value="PROTEIN TONB-RELATED"/>
    <property type="match status" value="1"/>
</dbReference>
<dbReference type="SUPFAM" id="SSF74653">
    <property type="entry name" value="TolA/TonB C-terminal domain"/>
    <property type="match status" value="1"/>
</dbReference>
<reference evidence="13 14" key="1">
    <citation type="journal article" date="2014" name="Int. J. Syst. Evol. Microbiol.">
        <title>Complete genome sequence of Corynebacterium casei LMG S-19264T (=DSM 44701T), isolated from a smear-ripened cheese.</title>
        <authorList>
            <consortium name="US DOE Joint Genome Institute (JGI-PGF)"/>
            <person name="Walter F."/>
            <person name="Albersmeier A."/>
            <person name="Kalinowski J."/>
            <person name="Ruckert C."/>
        </authorList>
    </citation>
    <scope>NUCLEOTIDE SEQUENCE [LARGE SCALE GENOMIC DNA]</scope>
    <source>
        <strain evidence="13 14">NBRC 110095</strain>
    </source>
</reference>
<evidence type="ECO:0000256" key="8">
    <source>
        <dbReference type="ARBA" id="ARBA00022989"/>
    </source>
</evidence>
<keyword evidence="8" id="KW-1133">Transmembrane helix</keyword>
<proteinExistence type="inferred from homology"/>
<protein>
    <recommendedName>
        <fullName evidence="10">Protein TonB</fullName>
    </recommendedName>
</protein>